<keyword evidence="4" id="KW-1185">Reference proteome</keyword>
<dbReference type="EMBL" id="JAPMOS010000010">
    <property type="protein sequence ID" value="KAJ4460966.1"/>
    <property type="molecule type" value="Genomic_DNA"/>
</dbReference>
<protein>
    <recommendedName>
        <fullName evidence="2">Cullin N-terminal domain-containing protein</fullName>
    </recommendedName>
</protein>
<feature type="domain" description="Cullin N-terminal" evidence="2">
    <location>
        <begin position="67"/>
        <end position="175"/>
    </location>
</feature>
<comment type="similarity">
    <text evidence="1">Belongs to the cullin family.</text>
</comment>
<dbReference type="InterPro" id="IPR016159">
    <property type="entry name" value="Cullin_repeat-like_dom_sf"/>
</dbReference>
<reference evidence="3" key="1">
    <citation type="journal article" date="2022" name="bioRxiv">
        <title>Genomics of Preaxostyla Flagellates Illuminates Evolutionary Transitions and the Path Towards Mitochondrial Loss.</title>
        <authorList>
            <person name="Novak L.V.F."/>
            <person name="Treitli S.C."/>
            <person name="Pyrih J."/>
            <person name="Halakuc P."/>
            <person name="Pipaliya S.V."/>
            <person name="Vacek V."/>
            <person name="Brzon O."/>
            <person name="Soukal P."/>
            <person name="Eme L."/>
            <person name="Dacks J.B."/>
            <person name="Karnkowska A."/>
            <person name="Elias M."/>
            <person name="Hampl V."/>
        </authorList>
    </citation>
    <scope>NUCLEOTIDE SEQUENCE</scope>
    <source>
        <strain evidence="3">RCP-MX</strain>
    </source>
</reference>
<comment type="caution">
    <text evidence="3">The sequence shown here is derived from an EMBL/GenBank/DDBJ whole genome shotgun (WGS) entry which is preliminary data.</text>
</comment>
<evidence type="ECO:0000256" key="1">
    <source>
        <dbReference type="ARBA" id="ARBA00006019"/>
    </source>
</evidence>
<evidence type="ECO:0000259" key="2">
    <source>
        <dbReference type="Pfam" id="PF00888"/>
    </source>
</evidence>
<dbReference type="Pfam" id="PF00888">
    <property type="entry name" value="Cullin"/>
    <property type="match status" value="1"/>
</dbReference>
<name>A0ABQ8USA0_9EUKA</name>
<dbReference type="Proteomes" id="UP001141327">
    <property type="component" value="Unassembled WGS sequence"/>
</dbReference>
<dbReference type="InterPro" id="IPR001373">
    <property type="entry name" value="Cullin_N"/>
</dbReference>
<organism evidence="3 4">
    <name type="scientific">Paratrimastix pyriformis</name>
    <dbReference type="NCBI Taxonomy" id="342808"/>
    <lineage>
        <taxon>Eukaryota</taxon>
        <taxon>Metamonada</taxon>
        <taxon>Preaxostyla</taxon>
        <taxon>Paratrimastigidae</taxon>
        <taxon>Paratrimastix</taxon>
    </lineage>
</organism>
<evidence type="ECO:0000313" key="4">
    <source>
        <dbReference type="Proteomes" id="UP001141327"/>
    </source>
</evidence>
<accession>A0ABQ8USA0</accession>
<proteinExistence type="inferred from homology"/>
<sequence length="215" mass="24445">MESTMDLDGHETGCNTLSPHEQVWQNVVRCFRMAAAAADQDANSLLSLAEISRLQGVVFSSCNGGKEMWFYDHYRELLITHCQDILAVQVDNTTLDSLLDQVHRFWTRYGRLVKRFNLILSYVNRHIEMHRDSSRYSSSHPDISTLAELAQGCFRTHVLEPRKDLLLAAVQGISAELDLTDRASVLRILEGRYGRAFGEELTLSLYSPPKSRRTA</sequence>
<gene>
    <name evidence="3" type="ORF">PAPYR_2819</name>
</gene>
<dbReference type="Gene3D" id="1.20.1310.10">
    <property type="entry name" value="Cullin Repeats"/>
    <property type="match status" value="1"/>
</dbReference>
<dbReference type="SUPFAM" id="SSF74788">
    <property type="entry name" value="Cullin repeat-like"/>
    <property type="match status" value="1"/>
</dbReference>
<evidence type="ECO:0000313" key="3">
    <source>
        <dbReference type="EMBL" id="KAJ4460966.1"/>
    </source>
</evidence>